<gene>
    <name evidence="1" type="ORF">FEM48_Zijuj10G0018700</name>
</gene>
<evidence type="ECO:0000313" key="1">
    <source>
        <dbReference type="EMBL" id="KAH7515364.1"/>
    </source>
</evidence>
<protein>
    <submittedName>
        <fullName evidence="1">Uncharacterized protein</fullName>
    </submittedName>
</protein>
<comment type="caution">
    <text evidence="1">The sequence shown here is derived from an EMBL/GenBank/DDBJ whole genome shotgun (WGS) entry which is preliminary data.</text>
</comment>
<evidence type="ECO:0000313" key="2">
    <source>
        <dbReference type="Proteomes" id="UP000813462"/>
    </source>
</evidence>
<sequence>MRCSVTHGRSYHDEQEVEVGFEEAQDGGMDENSAAPLLALANILSCIQNFQHKESCAKPKDVEGVEGGVSGEDLSITYILCVDHDNEDPLRQRRDTPLLALLRSVICHCHHCRTTVVATVDENSSSSGSSRCVSTFLNVVVLGNVIFESGLCLDLWRCWFMWLGLITASILRLGLCMENDIKLGVGKLVVLNSLIGHPILPTGENGATRAPISIDLQSDGSLSSKLYKEWTLVGALTASGQESYFQDPK</sequence>
<reference evidence="1" key="1">
    <citation type="journal article" date="2021" name="Front. Plant Sci.">
        <title>Chromosome-Scale Genome Assembly for Chinese Sour Jujube and Insights Into Its Genome Evolution and Domestication Signature.</title>
        <authorList>
            <person name="Shen L.-Y."/>
            <person name="Luo H."/>
            <person name="Wang X.-L."/>
            <person name="Wang X.-M."/>
            <person name="Qiu X.-J."/>
            <person name="Liu H."/>
            <person name="Zhou S.-S."/>
            <person name="Jia K.-H."/>
            <person name="Nie S."/>
            <person name="Bao Y.-T."/>
            <person name="Zhang R.-G."/>
            <person name="Yun Q.-Z."/>
            <person name="Chai Y.-H."/>
            <person name="Lu J.-Y."/>
            <person name="Li Y."/>
            <person name="Zhao S.-W."/>
            <person name="Mao J.-F."/>
            <person name="Jia S.-G."/>
            <person name="Mao Y.-M."/>
        </authorList>
    </citation>
    <scope>NUCLEOTIDE SEQUENCE</scope>
    <source>
        <strain evidence="1">AT0</strain>
        <tissue evidence="1">Leaf</tissue>
    </source>
</reference>
<dbReference type="PROSITE" id="PS00410">
    <property type="entry name" value="G_DYNAMIN_1"/>
    <property type="match status" value="1"/>
</dbReference>
<accession>A0A978UKL2</accession>
<dbReference type="EMBL" id="JAEACU010000010">
    <property type="protein sequence ID" value="KAH7515364.1"/>
    <property type="molecule type" value="Genomic_DNA"/>
</dbReference>
<dbReference type="AlphaFoldDB" id="A0A978UKL2"/>
<dbReference type="InterPro" id="IPR019762">
    <property type="entry name" value="Dynamin_GTPase_CS"/>
</dbReference>
<organism evidence="1 2">
    <name type="scientific">Ziziphus jujuba var. spinosa</name>
    <dbReference type="NCBI Taxonomy" id="714518"/>
    <lineage>
        <taxon>Eukaryota</taxon>
        <taxon>Viridiplantae</taxon>
        <taxon>Streptophyta</taxon>
        <taxon>Embryophyta</taxon>
        <taxon>Tracheophyta</taxon>
        <taxon>Spermatophyta</taxon>
        <taxon>Magnoliopsida</taxon>
        <taxon>eudicotyledons</taxon>
        <taxon>Gunneridae</taxon>
        <taxon>Pentapetalae</taxon>
        <taxon>rosids</taxon>
        <taxon>fabids</taxon>
        <taxon>Rosales</taxon>
        <taxon>Rhamnaceae</taxon>
        <taxon>Paliureae</taxon>
        <taxon>Ziziphus</taxon>
    </lineage>
</organism>
<name>A0A978UKL2_ZIZJJ</name>
<dbReference type="Proteomes" id="UP000813462">
    <property type="component" value="Unassembled WGS sequence"/>
</dbReference>
<proteinExistence type="predicted"/>